<evidence type="ECO:0000256" key="9">
    <source>
        <dbReference type="ARBA" id="ARBA00023170"/>
    </source>
</evidence>
<evidence type="ECO:0000256" key="10">
    <source>
        <dbReference type="ARBA" id="ARBA00023180"/>
    </source>
</evidence>
<dbReference type="SMART" id="SM00369">
    <property type="entry name" value="LRR_TYP"/>
    <property type="match status" value="3"/>
</dbReference>
<dbReference type="InterPro" id="IPR035897">
    <property type="entry name" value="Toll_tir_struct_dom_sf"/>
</dbReference>
<evidence type="ECO:0000256" key="3">
    <source>
        <dbReference type="ARBA" id="ARBA00022614"/>
    </source>
</evidence>
<dbReference type="SUPFAM" id="SSF52058">
    <property type="entry name" value="L domain-like"/>
    <property type="match status" value="1"/>
</dbReference>
<dbReference type="InterPro" id="IPR032675">
    <property type="entry name" value="LRR_dom_sf"/>
</dbReference>
<keyword evidence="6" id="KW-0677">Repeat</keyword>
<protein>
    <submittedName>
        <fullName evidence="13">TLR4-like protein</fullName>
    </submittedName>
</protein>
<dbReference type="Gene3D" id="3.80.10.10">
    <property type="entry name" value="Ribonuclease Inhibitor"/>
    <property type="match status" value="1"/>
</dbReference>
<dbReference type="PANTHER" id="PTHR24365:SF541">
    <property type="entry name" value="PROTEIN TOLL-RELATED"/>
    <property type="match status" value="1"/>
</dbReference>
<sequence length="420" mass="49307">MTEDSLKSIAKDIPNCSYFSTHATVTDIVPHFPKSLKNIYLSGCNMAHSVDNTQMHIYPSNNSLEVLDFPRNAFNSLNSRIGPFPNLKFLSLSRSYCSFISSDFLSTNKLENLQLDQNYLGGMFAHQEGRDTFEYLTNLKTLNLSTNHITRLQKHIFSHLRNVQEIDLSSNNIEMFDVHVKSLTNLLHLNLRNNAVSKLDHKIRQLLKDNSKRNKMNFTLHLRNNSIEYSCSNQKFLYWLLDHKEMLQGFDEMVFYRLNGSSVDSNAFLREVPHLLSQCKSYIVAIVLFAFGVLSACAIMFGGILYKKRWKIRYWFDMTKQNYFGYRRLVNDYETENYRYDAFISYSDHDLHFIRDEIIPRLEDRGMKLCVHERDFLPGISIWDNIVDAIRTSKKTVVILFKTFVKKQWCIFEFNKNGKY</sequence>
<evidence type="ECO:0000256" key="5">
    <source>
        <dbReference type="ARBA" id="ARBA00022729"/>
    </source>
</evidence>
<keyword evidence="9" id="KW-0675">Receptor</keyword>
<keyword evidence="10" id="KW-0325">Glycoprotein</keyword>
<organism evidence="13 14">
    <name type="scientific">Mya arenaria</name>
    <name type="common">Soft-shell clam</name>
    <dbReference type="NCBI Taxonomy" id="6604"/>
    <lineage>
        <taxon>Eukaryota</taxon>
        <taxon>Metazoa</taxon>
        <taxon>Spiralia</taxon>
        <taxon>Lophotrochozoa</taxon>
        <taxon>Mollusca</taxon>
        <taxon>Bivalvia</taxon>
        <taxon>Autobranchia</taxon>
        <taxon>Heteroconchia</taxon>
        <taxon>Euheterodonta</taxon>
        <taxon>Imparidentia</taxon>
        <taxon>Neoheterodontei</taxon>
        <taxon>Myida</taxon>
        <taxon>Myoidea</taxon>
        <taxon>Myidae</taxon>
        <taxon>Mya</taxon>
    </lineage>
</organism>
<evidence type="ECO:0000256" key="6">
    <source>
        <dbReference type="ARBA" id="ARBA00022737"/>
    </source>
</evidence>
<accession>A0ABY7EP95</accession>
<dbReference type="EMBL" id="CP111018">
    <property type="protein sequence ID" value="WAR10551.1"/>
    <property type="molecule type" value="Genomic_DNA"/>
</dbReference>
<keyword evidence="4 11" id="KW-0812">Transmembrane</keyword>
<evidence type="ECO:0000256" key="2">
    <source>
        <dbReference type="ARBA" id="ARBA00009634"/>
    </source>
</evidence>
<dbReference type="InterPro" id="IPR000157">
    <property type="entry name" value="TIR_dom"/>
</dbReference>
<comment type="subcellular location">
    <subcellularLocation>
        <location evidence="1">Membrane</location>
        <topology evidence="1">Single-pass membrane protein</topology>
    </subcellularLocation>
</comment>
<keyword evidence="5" id="KW-0732">Signal</keyword>
<evidence type="ECO:0000256" key="4">
    <source>
        <dbReference type="ARBA" id="ARBA00022692"/>
    </source>
</evidence>
<comment type="similarity">
    <text evidence="2">Belongs to the Toll-like receptor family.</text>
</comment>
<reference evidence="13" key="1">
    <citation type="submission" date="2022-11" db="EMBL/GenBank/DDBJ databases">
        <title>Centuries of genome instability and evolution in soft-shell clam transmissible cancer (bioRxiv).</title>
        <authorList>
            <person name="Hart S.F.M."/>
            <person name="Yonemitsu M.A."/>
            <person name="Giersch R.M."/>
            <person name="Beal B.F."/>
            <person name="Arriagada G."/>
            <person name="Davis B.W."/>
            <person name="Ostrander E.A."/>
            <person name="Goff S.P."/>
            <person name="Metzger M.J."/>
        </authorList>
    </citation>
    <scope>NUCLEOTIDE SEQUENCE</scope>
    <source>
        <strain evidence="13">MELC-2E11</strain>
        <tissue evidence="13">Siphon/mantle</tissue>
    </source>
</reference>
<dbReference type="Pfam" id="PF13855">
    <property type="entry name" value="LRR_8"/>
    <property type="match status" value="1"/>
</dbReference>
<keyword evidence="8 11" id="KW-0472">Membrane</keyword>
<dbReference type="Pfam" id="PF01582">
    <property type="entry name" value="TIR"/>
    <property type="match status" value="1"/>
</dbReference>
<dbReference type="Proteomes" id="UP001164746">
    <property type="component" value="Chromosome 7"/>
</dbReference>
<evidence type="ECO:0000256" key="8">
    <source>
        <dbReference type="ARBA" id="ARBA00023136"/>
    </source>
</evidence>
<dbReference type="PROSITE" id="PS51450">
    <property type="entry name" value="LRR"/>
    <property type="match status" value="1"/>
</dbReference>
<feature type="domain" description="TIR" evidence="12">
    <location>
        <begin position="338"/>
        <end position="420"/>
    </location>
</feature>
<evidence type="ECO:0000259" key="12">
    <source>
        <dbReference type="PROSITE" id="PS50104"/>
    </source>
</evidence>
<keyword evidence="3" id="KW-0433">Leucine-rich repeat</keyword>
<evidence type="ECO:0000313" key="14">
    <source>
        <dbReference type="Proteomes" id="UP001164746"/>
    </source>
</evidence>
<dbReference type="SUPFAM" id="SSF52200">
    <property type="entry name" value="Toll/Interleukin receptor TIR domain"/>
    <property type="match status" value="1"/>
</dbReference>
<gene>
    <name evidence="13" type="ORF">MAR_035627</name>
</gene>
<proteinExistence type="inferred from homology"/>
<dbReference type="PROSITE" id="PS50104">
    <property type="entry name" value="TIR"/>
    <property type="match status" value="1"/>
</dbReference>
<keyword evidence="14" id="KW-1185">Reference proteome</keyword>
<dbReference type="PANTHER" id="PTHR24365">
    <property type="entry name" value="TOLL-LIKE RECEPTOR"/>
    <property type="match status" value="1"/>
</dbReference>
<name>A0ABY7EP95_MYAAR</name>
<evidence type="ECO:0000256" key="1">
    <source>
        <dbReference type="ARBA" id="ARBA00004167"/>
    </source>
</evidence>
<keyword evidence="7 11" id="KW-1133">Transmembrane helix</keyword>
<dbReference type="Gene3D" id="3.40.50.10140">
    <property type="entry name" value="Toll/interleukin-1 receptor homology (TIR) domain"/>
    <property type="match status" value="1"/>
</dbReference>
<evidence type="ECO:0000313" key="13">
    <source>
        <dbReference type="EMBL" id="WAR10551.1"/>
    </source>
</evidence>
<evidence type="ECO:0000256" key="7">
    <source>
        <dbReference type="ARBA" id="ARBA00022989"/>
    </source>
</evidence>
<dbReference type="InterPro" id="IPR001611">
    <property type="entry name" value="Leu-rich_rpt"/>
</dbReference>
<dbReference type="InterPro" id="IPR003591">
    <property type="entry name" value="Leu-rich_rpt_typical-subtyp"/>
</dbReference>
<feature type="transmembrane region" description="Helical" evidence="11">
    <location>
        <begin position="282"/>
        <end position="306"/>
    </location>
</feature>
<evidence type="ECO:0000256" key="11">
    <source>
        <dbReference type="SAM" id="Phobius"/>
    </source>
</evidence>